<evidence type="ECO:0000256" key="1">
    <source>
        <dbReference type="ARBA" id="ARBA00004429"/>
    </source>
</evidence>
<keyword evidence="8 14" id="KW-1133">Transmembrane helix</keyword>
<feature type="topological domain" description="Periplasmic" evidence="14">
    <location>
        <begin position="27"/>
        <end position="44"/>
    </location>
</feature>
<evidence type="ECO:0000256" key="12">
    <source>
        <dbReference type="ARBA" id="ARBA00023186"/>
    </source>
</evidence>
<evidence type="ECO:0000256" key="14">
    <source>
        <dbReference type="HAMAP-Rule" id="MF_00286"/>
    </source>
</evidence>
<evidence type="ECO:0000256" key="7">
    <source>
        <dbReference type="ARBA" id="ARBA00022982"/>
    </source>
</evidence>
<evidence type="ECO:0000256" key="4">
    <source>
        <dbReference type="ARBA" id="ARBA00022475"/>
    </source>
</evidence>
<comment type="caution">
    <text evidence="16">The sequence shown here is derived from an EMBL/GenBank/DDBJ whole genome shotgun (WGS) entry which is preliminary data.</text>
</comment>
<evidence type="ECO:0000256" key="13">
    <source>
        <dbReference type="ARBA" id="ARBA00023284"/>
    </source>
</evidence>
<feature type="topological domain" description="Cytoplasmic" evidence="14">
    <location>
        <begin position="162"/>
        <end position="175"/>
    </location>
</feature>
<feature type="transmembrane region" description="Helical" evidence="15">
    <location>
        <begin position="143"/>
        <end position="160"/>
    </location>
</feature>
<keyword evidence="3 14" id="KW-0813">Transport</keyword>
<dbReference type="SUPFAM" id="SSF158442">
    <property type="entry name" value="DsbB-like"/>
    <property type="match status" value="1"/>
</dbReference>
<dbReference type="HAMAP" id="MF_00286">
    <property type="entry name" value="DsbB"/>
    <property type="match status" value="1"/>
</dbReference>
<keyword evidence="12 14" id="KW-0143">Chaperone</keyword>
<evidence type="ECO:0000313" key="16">
    <source>
        <dbReference type="EMBL" id="MBP0945698.1"/>
    </source>
</evidence>
<dbReference type="PANTHER" id="PTHR36570:SF3">
    <property type="entry name" value="DISULFIDE BOND FORMATION PROTEIN B"/>
    <property type="match status" value="1"/>
</dbReference>
<dbReference type="InterPro" id="IPR023380">
    <property type="entry name" value="DsbB-like_sf"/>
</dbReference>
<keyword evidence="11 14" id="KW-1015">Disulfide bond</keyword>
<keyword evidence="10 14" id="KW-0472">Membrane</keyword>
<organism evidence="16 17">
    <name type="scientific">Pseudomonas alliivorans</name>
    <dbReference type="NCBI Taxonomy" id="2810613"/>
    <lineage>
        <taxon>Bacteria</taxon>
        <taxon>Pseudomonadati</taxon>
        <taxon>Pseudomonadota</taxon>
        <taxon>Gammaproteobacteria</taxon>
        <taxon>Pseudomonadales</taxon>
        <taxon>Pseudomonadaceae</taxon>
        <taxon>Pseudomonas</taxon>
    </lineage>
</organism>
<keyword evidence="13 14" id="KW-0676">Redox-active center</keyword>
<feature type="transmembrane region" description="Helical" evidence="15">
    <location>
        <begin position="9"/>
        <end position="28"/>
    </location>
</feature>
<proteinExistence type="inferred from homology"/>
<feature type="disulfide bond" description="Redox-active" evidence="14">
    <location>
        <begin position="36"/>
        <end position="39"/>
    </location>
</feature>
<reference evidence="16 17" key="1">
    <citation type="journal article" date="2022" name="Syst. Appl. Microbiol.">
        <title>Pseudomonas alliivorans sp. nov., a plant-pathogenic bacterium isolated from onion foliage in Georgia, USA.</title>
        <authorList>
            <person name="Zhao M."/>
            <person name="Tyson C."/>
            <person name="Chen H.C."/>
            <person name="Paudel S."/>
            <person name="Gitaitis R."/>
            <person name="Kvitko B."/>
            <person name="Dutta B."/>
        </authorList>
    </citation>
    <scope>NUCLEOTIDE SEQUENCE [LARGE SCALE GENOMIC DNA]</scope>
    <source>
        <strain evidence="16 17">20GA0068</strain>
    </source>
</reference>
<comment type="function">
    <text evidence="14">Required for disulfide bond formation in some periplasmic proteins. Acts by oxidizing the DsbA protein.</text>
</comment>
<dbReference type="Pfam" id="PF02600">
    <property type="entry name" value="DsbB"/>
    <property type="match status" value="1"/>
</dbReference>
<keyword evidence="4 14" id="KW-1003">Cell membrane</keyword>
<accession>A0ABS4C4X5</accession>
<dbReference type="InterPro" id="IPR050183">
    <property type="entry name" value="DsbB"/>
</dbReference>
<dbReference type="Gene3D" id="1.20.1550.10">
    <property type="entry name" value="DsbB-like"/>
    <property type="match status" value="1"/>
</dbReference>
<evidence type="ECO:0000256" key="11">
    <source>
        <dbReference type="ARBA" id="ARBA00023157"/>
    </source>
</evidence>
<comment type="caution">
    <text evidence="14">Lacks conserved residue(s) required for the propagation of feature annotation.</text>
</comment>
<dbReference type="EMBL" id="JAFFZW010000003">
    <property type="protein sequence ID" value="MBP0945698.1"/>
    <property type="molecule type" value="Genomic_DNA"/>
</dbReference>
<evidence type="ECO:0000256" key="5">
    <source>
        <dbReference type="ARBA" id="ARBA00022519"/>
    </source>
</evidence>
<keyword evidence="5" id="KW-0997">Cell inner membrane</keyword>
<evidence type="ECO:0000256" key="10">
    <source>
        <dbReference type="ARBA" id="ARBA00023136"/>
    </source>
</evidence>
<feature type="topological domain" description="Cytoplasmic" evidence="14">
    <location>
        <begin position="1"/>
        <end position="9"/>
    </location>
</feature>
<dbReference type="InterPro" id="IPR003752">
    <property type="entry name" value="DiS_bond_form_DsbB/BdbC"/>
</dbReference>
<sequence>MHLARTRSLFFLAFLTCALIIAAVLYLQHAVGLDPCLLCLSQRAAMVSCGVLTLAAACHSPGATGWHRYCVALLVIALAGASMAGVQVWLQTASADELIPVLAAVEHALDSIALGGWNDSLRGNAAFCAQITWSLFGLSLPEWSLLAFVGLVILPLYPLLSELSLWISTGSRTDY</sequence>
<dbReference type="PANTHER" id="PTHR36570">
    <property type="entry name" value="DISULFIDE BOND FORMATION PROTEIN B"/>
    <property type="match status" value="1"/>
</dbReference>
<feature type="topological domain" description="Cytoplasmic" evidence="14">
    <location>
        <begin position="62"/>
        <end position="67"/>
    </location>
</feature>
<feature type="transmembrane region" description="Helical" evidence="15">
    <location>
        <begin position="40"/>
        <end position="57"/>
    </location>
</feature>
<evidence type="ECO:0000256" key="2">
    <source>
        <dbReference type="ARBA" id="ARBA00008823"/>
    </source>
</evidence>
<evidence type="ECO:0000256" key="9">
    <source>
        <dbReference type="ARBA" id="ARBA00023002"/>
    </source>
</evidence>
<dbReference type="Proteomes" id="UP000673197">
    <property type="component" value="Unassembled WGS sequence"/>
</dbReference>
<dbReference type="RefSeq" id="WP_099228871.1">
    <property type="nucleotide sequence ID" value="NZ_JAFFZW010000003.1"/>
</dbReference>
<evidence type="ECO:0000256" key="6">
    <source>
        <dbReference type="ARBA" id="ARBA00022692"/>
    </source>
</evidence>
<keyword evidence="7 14" id="KW-0249">Electron transport</keyword>
<keyword evidence="6 14" id="KW-0812">Transmembrane</keyword>
<feature type="transmembrane region" description="Helical" evidence="15">
    <location>
        <begin position="69"/>
        <end position="90"/>
    </location>
</feature>
<evidence type="ECO:0000256" key="8">
    <source>
        <dbReference type="ARBA" id="ARBA00022989"/>
    </source>
</evidence>
<evidence type="ECO:0000313" key="17">
    <source>
        <dbReference type="Proteomes" id="UP000673197"/>
    </source>
</evidence>
<dbReference type="InterPro" id="IPR022920">
    <property type="entry name" value="Disulphide_bond_form_DsbB"/>
</dbReference>
<gene>
    <name evidence="14" type="primary">dsbB</name>
    <name evidence="16" type="ORF">JTJ32_10180</name>
</gene>
<keyword evidence="17" id="KW-1185">Reference proteome</keyword>
<comment type="subcellular location">
    <subcellularLocation>
        <location evidence="1">Cell inner membrane</location>
        <topology evidence="1">Multi-pass membrane protein</topology>
    </subcellularLocation>
    <subcellularLocation>
        <location evidence="14">Cell membrane</location>
        <topology evidence="14">Multi-pass membrane protein</topology>
    </subcellularLocation>
</comment>
<comment type="similarity">
    <text evidence="2 14">Belongs to the DsbB family.</text>
</comment>
<keyword evidence="9 14" id="KW-0560">Oxidoreductase</keyword>
<evidence type="ECO:0000256" key="3">
    <source>
        <dbReference type="ARBA" id="ARBA00022448"/>
    </source>
</evidence>
<protein>
    <recommendedName>
        <fullName evidence="14">Disulfide bond formation protein B</fullName>
    </recommendedName>
    <alternativeName>
        <fullName evidence="14">Disulfide oxidoreductase</fullName>
    </alternativeName>
</protein>
<evidence type="ECO:0000256" key="15">
    <source>
        <dbReference type="SAM" id="Phobius"/>
    </source>
</evidence>
<name>A0ABS4C4X5_9PSED</name>